<feature type="domain" description="DHFR" evidence="9">
    <location>
        <begin position="1"/>
        <end position="158"/>
    </location>
</feature>
<accession>A0ABX2SYZ2</accession>
<dbReference type="RefSeq" id="WP_179941332.1">
    <property type="nucleotide sequence ID" value="NZ_JACBYF010000008.1"/>
</dbReference>
<evidence type="ECO:0000256" key="6">
    <source>
        <dbReference type="ARBA" id="ARBA00023002"/>
    </source>
</evidence>
<dbReference type="PROSITE" id="PS51330">
    <property type="entry name" value="DHFR_2"/>
    <property type="match status" value="1"/>
</dbReference>
<evidence type="ECO:0000256" key="1">
    <source>
        <dbReference type="ARBA" id="ARBA00004903"/>
    </source>
</evidence>
<dbReference type="EC" id="1.5.1.3" evidence="3 7"/>
<protein>
    <recommendedName>
        <fullName evidence="3 7">Dihydrofolate reductase</fullName>
        <ecNumber evidence="3 7">1.5.1.3</ecNumber>
    </recommendedName>
</protein>
<comment type="caution">
    <text evidence="10">The sequence shown here is derived from an EMBL/GenBank/DDBJ whole genome shotgun (WGS) entry which is preliminary data.</text>
</comment>
<organism evidence="10 11">
    <name type="scientific">Gemelliphila palaticanis</name>
    <dbReference type="NCBI Taxonomy" id="81950"/>
    <lineage>
        <taxon>Bacteria</taxon>
        <taxon>Bacillati</taxon>
        <taxon>Bacillota</taxon>
        <taxon>Bacilli</taxon>
        <taxon>Bacillales</taxon>
        <taxon>Gemellaceae</taxon>
        <taxon>Gemelliphila</taxon>
    </lineage>
</organism>
<evidence type="ECO:0000313" key="11">
    <source>
        <dbReference type="Proteomes" id="UP000531840"/>
    </source>
</evidence>
<comment type="function">
    <text evidence="7">Key enzyme in folate metabolism. Catalyzes an essential reaction for de novo glycine and purine synthesis, and for DNA precursor synthesis.</text>
</comment>
<evidence type="ECO:0000256" key="3">
    <source>
        <dbReference type="ARBA" id="ARBA00012856"/>
    </source>
</evidence>
<keyword evidence="6 7" id="KW-0560">Oxidoreductase</keyword>
<dbReference type="EMBL" id="JACBYF010000008">
    <property type="protein sequence ID" value="NYS47543.1"/>
    <property type="molecule type" value="Genomic_DNA"/>
</dbReference>
<dbReference type="PANTHER" id="PTHR48069:SF3">
    <property type="entry name" value="DIHYDROFOLATE REDUCTASE"/>
    <property type="match status" value="1"/>
</dbReference>
<dbReference type="Gene3D" id="3.40.430.10">
    <property type="entry name" value="Dihydrofolate Reductase, subunit A"/>
    <property type="match status" value="1"/>
</dbReference>
<dbReference type="InterPro" id="IPR001796">
    <property type="entry name" value="DHFR_dom"/>
</dbReference>
<dbReference type="PROSITE" id="PS00075">
    <property type="entry name" value="DHFR_1"/>
    <property type="match status" value="1"/>
</dbReference>
<evidence type="ECO:0000259" key="9">
    <source>
        <dbReference type="PROSITE" id="PS51330"/>
    </source>
</evidence>
<keyword evidence="5 7" id="KW-0521">NADP</keyword>
<dbReference type="InterPro" id="IPR024072">
    <property type="entry name" value="DHFR-like_dom_sf"/>
</dbReference>
<evidence type="ECO:0000256" key="2">
    <source>
        <dbReference type="ARBA" id="ARBA00009539"/>
    </source>
</evidence>
<comment type="pathway">
    <text evidence="1 7">Cofactor biosynthesis; tetrahydrofolate biosynthesis; 5,6,7,8-tetrahydrofolate from 7,8-dihydrofolate: step 1/1.</text>
</comment>
<proteinExistence type="inferred from homology"/>
<keyword evidence="11" id="KW-1185">Reference proteome</keyword>
<dbReference type="SUPFAM" id="SSF53597">
    <property type="entry name" value="Dihydrofolate reductase-like"/>
    <property type="match status" value="1"/>
</dbReference>
<dbReference type="PANTHER" id="PTHR48069">
    <property type="entry name" value="DIHYDROFOLATE REDUCTASE"/>
    <property type="match status" value="1"/>
</dbReference>
<dbReference type="Proteomes" id="UP000531840">
    <property type="component" value="Unassembled WGS sequence"/>
</dbReference>
<reference evidence="10 11" key="1">
    <citation type="submission" date="2020-07" db="EMBL/GenBank/DDBJ databases">
        <title>MOT database genomes.</title>
        <authorList>
            <person name="Joseph S."/>
            <person name="Aduse-Opoku J."/>
            <person name="Hashim A."/>
            <person name="Wade W."/>
            <person name="Curtis M."/>
        </authorList>
    </citation>
    <scope>NUCLEOTIDE SEQUENCE [LARGE SCALE GENOMIC DNA]</scope>
    <source>
        <strain evidence="10 11">CIP 106318</strain>
    </source>
</reference>
<sequence length="160" mass="18840">MISLIVAFDKNKCIGNDNKIPWKIKNDMKRVRDLTTNQTILMGRKTYDSIGRALPNRINRVLTRDTNFTANGIEVYTNKESSIDNIKTEKLFIFGGTQVYKEFIDLCEEMYITEVGTTIKGDSYFPNIDLDKWFLVSENKYKEDSNNEFDYTFKRYLRVR</sequence>
<dbReference type="PRINTS" id="PR00070">
    <property type="entry name" value="DHFR"/>
</dbReference>
<dbReference type="CDD" id="cd00209">
    <property type="entry name" value="DHFR"/>
    <property type="match status" value="1"/>
</dbReference>
<comment type="catalytic activity">
    <reaction evidence="7">
        <text>(6S)-5,6,7,8-tetrahydrofolate + NADP(+) = 7,8-dihydrofolate + NADPH + H(+)</text>
        <dbReference type="Rhea" id="RHEA:15009"/>
        <dbReference type="ChEBI" id="CHEBI:15378"/>
        <dbReference type="ChEBI" id="CHEBI:57451"/>
        <dbReference type="ChEBI" id="CHEBI:57453"/>
        <dbReference type="ChEBI" id="CHEBI:57783"/>
        <dbReference type="ChEBI" id="CHEBI:58349"/>
        <dbReference type="EC" id="1.5.1.3"/>
    </reaction>
</comment>
<dbReference type="PIRSF" id="PIRSF000194">
    <property type="entry name" value="DHFR"/>
    <property type="match status" value="1"/>
</dbReference>
<evidence type="ECO:0000256" key="4">
    <source>
        <dbReference type="ARBA" id="ARBA00022563"/>
    </source>
</evidence>
<dbReference type="InterPro" id="IPR017925">
    <property type="entry name" value="DHFR_CS"/>
</dbReference>
<evidence type="ECO:0000256" key="5">
    <source>
        <dbReference type="ARBA" id="ARBA00022857"/>
    </source>
</evidence>
<keyword evidence="4 7" id="KW-0554">One-carbon metabolism</keyword>
<dbReference type="Pfam" id="PF00186">
    <property type="entry name" value="DHFR_1"/>
    <property type="match status" value="1"/>
</dbReference>
<dbReference type="InterPro" id="IPR012259">
    <property type="entry name" value="DHFR"/>
</dbReference>
<comment type="similarity">
    <text evidence="2 7 8">Belongs to the dihydrofolate reductase family.</text>
</comment>
<evidence type="ECO:0000256" key="7">
    <source>
        <dbReference type="PIRNR" id="PIRNR000194"/>
    </source>
</evidence>
<name>A0ABX2SYZ2_9BACL</name>
<gene>
    <name evidence="10" type="ORF">HZY85_04945</name>
</gene>
<evidence type="ECO:0000313" key="10">
    <source>
        <dbReference type="EMBL" id="NYS47543.1"/>
    </source>
</evidence>
<evidence type="ECO:0000256" key="8">
    <source>
        <dbReference type="RuleBase" id="RU004474"/>
    </source>
</evidence>